<dbReference type="PANTHER" id="PTHR31937:SF2">
    <property type="entry name" value="TRANSMEMBRANE PROTEIN 163"/>
    <property type="match status" value="1"/>
</dbReference>
<keyword evidence="5" id="KW-0472">Membrane</keyword>
<comment type="caution">
    <text evidence="6">The sequence shown here is derived from an EMBL/GenBank/DDBJ whole genome shotgun (WGS) entry which is preliminary data.</text>
</comment>
<feature type="transmembrane region" description="Helical" evidence="5">
    <location>
        <begin position="295"/>
        <end position="315"/>
    </location>
</feature>
<comment type="subcellular location">
    <subcellularLocation>
        <location evidence="2">Cytoplasmic vesicle</location>
    </subcellularLocation>
    <subcellularLocation>
        <location evidence="1">Endomembrane system</location>
        <topology evidence="1">Multi-pass membrane protein</topology>
    </subcellularLocation>
</comment>
<evidence type="ECO:0000256" key="5">
    <source>
        <dbReference type="SAM" id="Phobius"/>
    </source>
</evidence>
<evidence type="ECO:0000313" key="6">
    <source>
        <dbReference type="EMBL" id="CAF4044103.1"/>
    </source>
</evidence>
<protein>
    <submittedName>
        <fullName evidence="6">Uncharacterized protein</fullName>
    </submittedName>
</protein>
<feature type="transmembrane region" description="Helical" evidence="5">
    <location>
        <begin position="462"/>
        <end position="480"/>
    </location>
</feature>
<organism evidence="6 7">
    <name type="scientific">Rotaria magnacalcarata</name>
    <dbReference type="NCBI Taxonomy" id="392030"/>
    <lineage>
        <taxon>Eukaryota</taxon>
        <taxon>Metazoa</taxon>
        <taxon>Spiralia</taxon>
        <taxon>Gnathifera</taxon>
        <taxon>Rotifera</taxon>
        <taxon>Eurotatoria</taxon>
        <taxon>Bdelloidea</taxon>
        <taxon>Philodinida</taxon>
        <taxon>Philodinidae</taxon>
        <taxon>Rotaria</taxon>
    </lineage>
</organism>
<proteinExistence type="predicted"/>
<dbReference type="GO" id="GO:0031410">
    <property type="term" value="C:cytoplasmic vesicle"/>
    <property type="evidence" value="ECO:0007669"/>
    <property type="project" value="UniProtKB-SubCell"/>
</dbReference>
<evidence type="ECO:0000256" key="4">
    <source>
        <dbReference type="ARBA" id="ARBA00023329"/>
    </source>
</evidence>
<dbReference type="GO" id="GO:0012505">
    <property type="term" value="C:endomembrane system"/>
    <property type="evidence" value="ECO:0007669"/>
    <property type="project" value="UniProtKB-SubCell"/>
</dbReference>
<dbReference type="EMBL" id="CAJOBI010005847">
    <property type="protein sequence ID" value="CAF4044103.1"/>
    <property type="molecule type" value="Genomic_DNA"/>
</dbReference>
<keyword evidence="5" id="KW-1133">Transmembrane helix</keyword>
<gene>
    <name evidence="6" type="ORF">SMN809_LOCUS14278</name>
</gene>
<keyword evidence="5" id="KW-0812">Transmembrane</keyword>
<reference evidence="6" key="1">
    <citation type="submission" date="2021-02" db="EMBL/GenBank/DDBJ databases">
        <authorList>
            <person name="Nowell W R."/>
        </authorList>
    </citation>
    <scope>NUCLEOTIDE SEQUENCE</scope>
</reference>
<dbReference type="Proteomes" id="UP000676336">
    <property type="component" value="Unassembled WGS sequence"/>
</dbReference>
<keyword evidence="3" id="KW-0862">Zinc</keyword>
<keyword evidence="4" id="KW-0968">Cytoplasmic vesicle</keyword>
<feature type="transmembrane region" description="Helical" evidence="5">
    <location>
        <begin position="425"/>
        <end position="442"/>
    </location>
</feature>
<dbReference type="PANTHER" id="PTHR31937">
    <property type="entry name" value="TRANSMEMBRANE PROTEIN 163"/>
    <property type="match status" value="1"/>
</dbReference>
<name>A0A8S2PBH3_9BILA</name>
<evidence type="ECO:0000256" key="3">
    <source>
        <dbReference type="ARBA" id="ARBA00022833"/>
    </source>
</evidence>
<feature type="transmembrane region" description="Helical" evidence="5">
    <location>
        <begin position="361"/>
        <end position="383"/>
    </location>
</feature>
<evidence type="ECO:0000313" key="7">
    <source>
        <dbReference type="Proteomes" id="UP000676336"/>
    </source>
</evidence>
<evidence type="ECO:0000256" key="1">
    <source>
        <dbReference type="ARBA" id="ARBA00004127"/>
    </source>
</evidence>
<feature type="transmembrane region" description="Helical" evidence="5">
    <location>
        <begin position="395"/>
        <end position="418"/>
    </location>
</feature>
<dbReference type="InterPro" id="IPR026765">
    <property type="entry name" value="Tmem163"/>
</dbReference>
<dbReference type="GO" id="GO:0016020">
    <property type="term" value="C:membrane"/>
    <property type="evidence" value="ECO:0007669"/>
    <property type="project" value="TreeGrafter"/>
</dbReference>
<dbReference type="AlphaFoldDB" id="A0A8S2PBH3"/>
<dbReference type="Gene3D" id="3.40.630.30">
    <property type="match status" value="1"/>
</dbReference>
<accession>A0A8S2PBH3</accession>
<evidence type="ECO:0000256" key="2">
    <source>
        <dbReference type="ARBA" id="ARBA00004541"/>
    </source>
</evidence>
<sequence>MHSSLFRKNFHERYFSLPSNLEQITSSCPSTPPMSATWLEPPQIDLCLMKDDHRQEVFDLVVDTFFRDEPLNKCLAFEIPDEPIEFTELIVSHALQDQCSFVAIDSQTQKTIGVILNIVKHNISLASNDHEDKLDTSDFQSEKLRYILNVLKHVHRNIDLFDELKTDRLLHTVIVAIDAHYRGLKLTEKLIRTIICMASNDGLELRIENIDQNKESTTSSTLSPLPIPQIVVTETGDPTLLNDRQHHKSSSSNTNDTVTVTSIPMKTSSQFSFQNGGMIDTRTGNYFRFHRARRLALWCCIVSVLLDIGLGLTAFVNCVRSKSFLGFSYSVDTLMRSLCTGFVGWHVMTPSISDIHRRDKLACCVIGALFIGSCLAIESRAIQSMLLAKSAQPDIFVSSYSLIHVIVFTVLSVAKIFISKQIKSTALMADAINSIISIIMSFPRLFWDRVTFFNKFAHLDDLVQVLTALFLFLAGWKLILDSITTMNIEYARNLREEKLQRMLKEHNEVIDTYFEAIDTDNHSLSIVPIPDSRHFSVISNISRP</sequence>